<dbReference type="AlphaFoldDB" id="A0A5C4U4U0"/>
<gene>
    <name evidence="4" type="ORF">FHE74_05225</name>
</gene>
<dbReference type="SUPFAM" id="SSF53756">
    <property type="entry name" value="UDP-Glycosyltransferase/glycogen phosphorylase"/>
    <property type="match status" value="1"/>
</dbReference>
<dbReference type="Proteomes" id="UP000312032">
    <property type="component" value="Unassembled WGS sequence"/>
</dbReference>
<proteinExistence type="predicted"/>
<keyword evidence="5" id="KW-1185">Reference proteome</keyword>
<dbReference type="GO" id="GO:1903509">
    <property type="term" value="P:liposaccharide metabolic process"/>
    <property type="evidence" value="ECO:0007669"/>
    <property type="project" value="UniProtKB-ARBA"/>
</dbReference>
<evidence type="ECO:0000256" key="2">
    <source>
        <dbReference type="ARBA" id="ARBA00022679"/>
    </source>
</evidence>
<evidence type="ECO:0000313" key="5">
    <source>
        <dbReference type="Proteomes" id="UP000312032"/>
    </source>
</evidence>
<dbReference type="CDD" id="cd03801">
    <property type="entry name" value="GT4_PimA-like"/>
    <property type="match status" value="1"/>
</dbReference>
<comment type="caution">
    <text evidence="4">The sequence shown here is derived from an EMBL/GenBank/DDBJ whole genome shotgun (WGS) entry which is preliminary data.</text>
</comment>
<dbReference type="Pfam" id="PF13692">
    <property type="entry name" value="Glyco_trans_1_4"/>
    <property type="match status" value="1"/>
</dbReference>
<name>A0A5C4U4U0_9CORY</name>
<reference evidence="4 5" key="1">
    <citation type="submission" date="2019-06" db="EMBL/GenBank/DDBJ databases">
        <authorList>
            <person name="Li J."/>
        </authorList>
    </citation>
    <scope>NUCLEOTIDE SEQUENCE [LARGE SCALE GENOMIC DNA]</scope>
    <source>
        <strain evidence="4 5">LMG 28165</strain>
    </source>
</reference>
<dbReference type="Gene3D" id="3.40.50.2000">
    <property type="entry name" value="Glycogen Phosphorylase B"/>
    <property type="match status" value="2"/>
</dbReference>
<dbReference type="InterPro" id="IPR028098">
    <property type="entry name" value="Glyco_trans_4-like_N"/>
</dbReference>
<evidence type="ECO:0000313" key="4">
    <source>
        <dbReference type="EMBL" id="TNL97739.1"/>
    </source>
</evidence>
<feature type="domain" description="Glycosyltransferase subfamily 4-like N-terminal" evidence="3">
    <location>
        <begin position="14"/>
        <end position="172"/>
    </location>
</feature>
<accession>A0A5C4U4U0</accession>
<evidence type="ECO:0000256" key="1">
    <source>
        <dbReference type="ARBA" id="ARBA00022676"/>
    </source>
</evidence>
<dbReference type="RefSeq" id="WP_139465454.1">
    <property type="nucleotide sequence ID" value="NZ_VDHJ01000006.1"/>
</dbReference>
<dbReference type="Pfam" id="PF13439">
    <property type="entry name" value="Glyco_transf_4"/>
    <property type="match status" value="1"/>
</dbReference>
<dbReference type="GO" id="GO:0016757">
    <property type="term" value="F:glycosyltransferase activity"/>
    <property type="evidence" value="ECO:0007669"/>
    <property type="project" value="UniProtKB-KW"/>
</dbReference>
<keyword evidence="2 4" id="KW-0808">Transferase</keyword>
<dbReference type="InterPro" id="IPR050194">
    <property type="entry name" value="Glycosyltransferase_grp1"/>
</dbReference>
<dbReference type="PANTHER" id="PTHR45947">
    <property type="entry name" value="SULFOQUINOVOSYL TRANSFERASE SQD2"/>
    <property type="match status" value="1"/>
</dbReference>
<organism evidence="4 5">
    <name type="scientific">Corynebacterium tapiri</name>
    <dbReference type="NCBI Taxonomy" id="1448266"/>
    <lineage>
        <taxon>Bacteria</taxon>
        <taxon>Bacillati</taxon>
        <taxon>Actinomycetota</taxon>
        <taxon>Actinomycetes</taxon>
        <taxon>Mycobacteriales</taxon>
        <taxon>Corynebacteriaceae</taxon>
        <taxon>Corynebacterium</taxon>
    </lineage>
</organism>
<evidence type="ECO:0000259" key="3">
    <source>
        <dbReference type="Pfam" id="PF13439"/>
    </source>
</evidence>
<keyword evidence="1" id="KW-0328">Glycosyltransferase</keyword>
<dbReference type="OrthoDB" id="5240531at2"/>
<dbReference type="GO" id="GO:1901137">
    <property type="term" value="P:carbohydrate derivative biosynthetic process"/>
    <property type="evidence" value="ECO:0007669"/>
    <property type="project" value="UniProtKB-ARBA"/>
</dbReference>
<protein>
    <submittedName>
        <fullName evidence="4">Glycosyltransferase family 4 protein</fullName>
    </submittedName>
</protein>
<dbReference type="EMBL" id="VDHJ01000006">
    <property type="protein sequence ID" value="TNL97739.1"/>
    <property type="molecule type" value="Genomic_DNA"/>
</dbReference>
<sequence>MRIGVVCPYSFDEPGGVQAHILDLAMVLRAQGHEVEVLGPGVNTAAQPDWVTLTGPARAIAYNGSVARVSLSFAARRAVDKFLRKGHFDVVHLHEPNAPSLSMLALGVSDGPFVATYHASSSQSWALKLARPFLSPRLDKIQAGIAVSEMARRWQVEQMGGDPLLIPNGVDTRTFSAARHDTNGPVRIAFLGRLDEPRKGLSVLLEALRLLDRRVNVSVMGAGKRRESIPGVDIEYLGKVTDAQKAHVLGASDIFVAPNLGGESFGIILVEAMAAGCAVLASDLEAFRAVCASESAQPAGHIFRNADSADLAQGLRMLIDDSAYRKRLIEAGQLRSQIYDWERVSQQILAVYETVAAGRGA</sequence>
<dbReference type="PANTHER" id="PTHR45947:SF3">
    <property type="entry name" value="SULFOQUINOVOSYL TRANSFERASE SQD2"/>
    <property type="match status" value="1"/>
</dbReference>